<feature type="region of interest" description="Disordered" evidence="13">
    <location>
        <begin position="1024"/>
        <end position="1057"/>
    </location>
</feature>
<dbReference type="PROSITE" id="PS50113">
    <property type="entry name" value="PAC"/>
    <property type="match status" value="1"/>
</dbReference>
<dbReference type="SUPFAM" id="SSF81321">
    <property type="entry name" value="Family A G protein-coupled receptor-like"/>
    <property type="match status" value="2"/>
</dbReference>
<feature type="transmembrane region" description="Helical" evidence="14">
    <location>
        <begin position="201"/>
        <end position="224"/>
    </location>
</feature>
<feature type="domain" description="PAS" evidence="17">
    <location>
        <begin position="313"/>
        <end position="386"/>
    </location>
</feature>
<evidence type="ECO:0000256" key="1">
    <source>
        <dbReference type="ARBA" id="ARBA00000085"/>
    </source>
</evidence>
<dbReference type="PROSITE" id="PS50109">
    <property type="entry name" value="HIS_KIN"/>
    <property type="match status" value="1"/>
</dbReference>
<dbReference type="InterPro" id="IPR000700">
    <property type="entry name" value="PAS-assoc_C"/>
</dbReference>
<dbReference type="EMBL" id="CAMXCT020001968">
    <property type="protein sequence ID" value="CAL1147929.1"/>
    <property type="molecule type" value="Genomic_DNA"/>
</dbReference>
<dbReference type="EC" id="2.7.13.3" evidence="4"/>
<dbReference type="OrthoDB" id="427867at2759"/>
<dbReference type="InterPro" id="IPR003594">
    <property type="entry name" value="HATPase_dom"/>
</dbReference>
<evidence type="ECO:0000256" key="10">
    <source>
        <dbReference type="ARBA" id="ARBA00023136"/>
    </source>
</evidence>
<reference evidence="20" key="2">
    <citation type="submission" date="2024-04" db="EMBL/GenBank/DDBJ databases">
        <authorList>
            <person name="Chen Y."/>
            <person name="Shah S."/>
            <person name="Dougan E. K."/>
            <person name="Thang M."/>
            <person name="Chan C."/>
        </authorList>
    </citation>
    <scope>NUCLEOTIDE SEQUENCE [LARGE SCALE GENOMIC DNA]</scope>
</reference>
<keyword evidence="5 11" id="KW-0597">Phosphoprotein</keyword>
<evidence type="ECO:0000256" key="9">
    <source>
        <dbReference type="ARBA" id="ARBA00022989"/>
    </source>
</evidence>
<evidence type="ECO:0000313" key="19">
    <source>
        <dbReference type="EMBL" id="CAI3994554.1"/>
    </source>
</evidence>
<dbReference type="Pfam" id="PF02518">
    <property type="entry name" value="HATPase_c"/>
    <property type="match status" value="1"/>
</dbReference>
<dbReference type="FunFam" id="3.30.565.10:FF:000010">
    <property type="entry name" value="Sensor histidine kinase RcsC"/>
    <property type="match status" value="1"/>
</dbReference>
<dbReference type="Proteomes" id="UP001152797">
    <property type="component" value="Unassembled WGS sequence"/>
</dbReference>
<dbReference type="Pfam" id="PF00512">
    <property type="entry name" value="HisKA"/>
    <property type="match status" value="1"/>
</dbReference>
<name>A0A9P1CMU7_9DINO</name>
<dbReference type="PRINTS" id="PR00344">
    <property type="entry name" value="BCTRLSENSOR"/>
</dbReference>
<dbReference type="EMBL" id="CAMXCT010001968">
    <property type="protein sequence ID" value="CAI3994554.1"/>
    <property type="molecule type" value="Genomic_DNA"/>
</dbReference>
<dbReference type="CDD" id="cd00130">
    <property type="entry name" value="PAS"/>
    <property type="match status" value="2"/>
</dbReference>
<dbReference type="InterPro" id="IPR003661">
    <property type="entry name" value="HisK_dim/P_dom"/>
</dbReference>
<dbReference type="InterPro" id="IPR035965">
    <property type="entry name" value="PAS-like_dom_sf"/>
</dbReference>
<evidence type="ECO:0000259" key="16">
    <source>
        <dbReference type="PROSITE" id="PS50110"/>
    </source>
</evidence>
<dbReference type="SUPFAM" id="SSF52172">
    <property type="entry name" value="CheY-like"/>
    <property type="match status" value="1"/>
</dbReference>
<dbReference type="InterPro" id="IPR013767">
    <property type="entry name" value="PAS_fold"/>
</dbReference>
<evidence type="ECO:0000313" key="21">
    <source>
        <dbReference type="Proteomes" id="UP001152797"/>
    </source>
</evidence>
<dbReference type="PANTHER" id="PTHR43047:SF72">
    <property type="entry name" value="OSMOSENSING HISTIDINE PROTEIN KINASE SLN1"/>
    <property type="match status" value="1"/>
</dbReference>
<feature type="coiled-coil region" evidence="12">
    <location>
        <begin position="1069"/>
        <end position="1110"/>
    </location>
</feature>
<keyword evidence="12" id="KW-0175">Coiled coil</keyword>
<sequence>MCGWATCYTDIAPLWQEEMAPAVDWSCLVASIMTATAVVFELSALLIEYSPADLPVCVNTNDSKVMLFVYTCLSVSYFKMAVSGNQWVHTDPLAFGGPRPVYTLRYLEWSIAMPLLISLSGDTEEEEEGLESWNDQSTGEVTLSGDSANFVRDQVTMLANLPLVVGQKLLTAPLAASGRCTAVYIWSSWLAVVVTDEFSRWLLLSASFAAYGVATIQQVAFWYFSVRRCQSKNQENQAQDFTILVLTEALLATHYGVIYLLAVFGCISWQYEQLAYTYSDIFAKLFHSIYLVSSRRRRNLLLLEQLRAGSQLAASDLQRMISFANVPIFCVNKELRIEEWNQKIEQLTGVSKADALNRFLPEFYSKQSTNWWNDAGRLLQDTLAGQNSGVVEMQFTSSGRSAAMVAVSATCQRTAKGDIKGAVCIGQDVTELTTEKMRAENLAERLESLIQSANAPIFELDLELNVVRWNSWLKERCGMSLAELQGKPITTVLIQPSKKVIKDAVAGALSPEGNAMELFEIGLVDDMENLQATLLVTVTPTLASSGQTVGTICIGQDITKLKDLEARKASIMAMLSHELKSPLHGITGLSSSLLDDTEVPLSVKKPLSMMQNCAKRLLDMVSNIMDASVLVHDRKMRMSKDKVQLQTIVEEVITLCQQASGEVGSHSLSPGVKLLNNLTQPMPIIEADAYRVTQVIYNLVTNAIKFTHEGSISVSGSYDDSKRQVMVDVIDTGIGISPQNIERVFQPFDQEDSSESRRYGGLGLGLAISREIAAKHGGELTVKSQQGKGSTFRITLPYQMVEPGDPSDTGFDWEAPSTTLADRAFTGTSGEELVADKADTEDSSRKPFSTRFEPIRRHVSRSAMSAEQVLAKLQFQGSYIDRLPPRDADPVILSVDDDSIHQQLVSSMFRNGSYQVVQALDVPEAVDYLQKHRLPSLILLDVMMPDITGVELLKVLRQTYPSQILPIVMVSAKGTKDTIAGCLETGANDYVQKPFGKKELMERIRFQLEISRKERDLCRSQSLMRLQGHESDEPSPTSPSPPPMSRSKVPSAPYAGLEPSAEAASAKWLQLAAEEMKSLREERDQALTEVKDLRRRVSELQEDSQKSGAQTEEHQRQVKDFIQRQKVLVAHQHQLSTFMEQLDRFQKVQRQLVASKTSEDAKYFSAPVSFSGHIPTSQGPVGESLRELQLAEQTLHSSLSRMTEIASSMTGDVKEELLCLIATLRKDMGNLLMNMGRKCYLLLDAQSKLQDQAIQLQRVMLPSLVGSSTLHHSLSAM</sequence>
<keyword evidence="6" id="KW-0808">Transferase</keyword>
<dbReference type="SMART" id="SM00091">
    <property type="entry name" value="PAS"/>
    <property type="match status" value="2"/>
</dbReference>
<dbReference type="GO" id="GO:0000155">
    <property type="term" value="F:phosphorelay sensor kinase activity"/>
    <property type="evidence" value="ECO:0007669"/>
    <property type="project" value="InterPro"/>
</dbReference>
<dbReference type="InterPro" id="IPR036890">
    <property type="entry name" value="HATPase_C_sf"/>
</dbReference>
<evidence type="ECO:0000256" key="7">
    <source>
        <dbReference type="ARBA" id="ARBA00022692"/>
    </source>
</evidence>
<reference evidence="19" key="1">
    <citation type="submission" date="2022-10" db="EMBL/GenBank/DDBJ databases">
        <authorList>
            <person name="Chen Y."/>
            <person name="Dougan E. K."/>
            <person name="Chan C."/>
            <person name="Rhodes N."/>
            <person name="Thang M."/>
        </authorList>
    </citation>
    <scope>NUCLEOTIDE SEQUENCE</scope>
</reference>
<dbReference type="SMART" id="SM00448">
    <property type="entry name" value="REC"/>
    <property type="match status" value="1"/>
</dbReference>
<feature type="domain" description="Histidine kinase" evidence="15">
    <location>
        <begin position="574"/>
        <end position="800"/>
    </location>
</feature>
<evidence type="ECO:0000256" key="12">
    <source>
        <dbReference type="SAM" id="Coils"/>
    </source>
</evidence>
<dbReference type="InterPro" id="IPR000014">
    <property type="entry name" value="PAS"/>
</dbReference>
<dbReference type="Gene3D" id="1.20.1070.10">
    <property type="entry name" value="Rhodopsin 7-helix transmembrane proteins"/>
    <property type="match status" value="2"/>
</dbReference>
<dbReference type="Gene3D" id="3.30.450.20">
    <property type="entry name" value="PAS domain"/>
    <property type="match status" value="2"/>
</dbReference>
<gene>
    <name evidence="19" type="ORF">C1SCF055_LOCUS21195</name>
</gene>
<dbReference type="SUPFAM" id="SSF55874">
    <property type="entry name" value="ATPase domain of HSP90 chaperone/DNA topoisomerase II/histidine kinase"/>
    <property type="match status" value="1"/>
</dbReference>
<keyword evidence="8" id="KW-0418">Kinase</keyword>
<dbReference type="PROSITE" id="PS50110">
    <property type="entry name" value="RESPONSE_REGULATORY"/>
    <property type="match status" value="1"/>
</dbReference>
<comment type="catalytic activity">
    <reaction evidence="1">
        <text>ATP + protein L-histidine = ADP + protein N-phospho-L-histidine.</text>
        <dbReference type="EC" id="2.7.13.3"/>
    </reaction>
</comment>
<dbReference type="Gene3D" id="3.30.565.10">
    <property type="entry name" value="Histidine kinase-like ATPase, C-terminal domain"/>
    <property type="match status" value="1"/>
</dbReference>
<accession>A0A9P1CMU7</accession>
<dbReference type="GO" id="GO:0005886">
    <property type="term" value="C:plasma membrane"/>
    <property type="evidence" value="ECO:0007669"/>
    <property type="project" value="TreeGrafter"/>
</dbReference>
<evidence type="ECO:0000256" key="8">
    <source>
        <dbReference type="ARBA" id="ARBA00022777"/>
    </source>
</evidence>
<proteinExistence type="inferred from homology"/>
<dbReference type="CDD" id="cd00082">
    <property type="entry name" value="HisKA"/>
    <property type="match status" value="1"/>
</dbReference>
<evidence type="ECO:0000256" key="3">
    <source>
        <dbReference type="ARBA" id="ARBA00008130"/>
    </source>
</evidence>
<evidence type="ECO:0000256" key="5">
    <source>
        <dbReference type="ARBA" id="ARBA00022553"/>
    </source>
</evidence>
<evidence type="ECO:0000259" key="17">
    <source>
        <dbReference type="PROSITE" id="PS50112"/>
    </source>
</evidence>
<feature type="domain" description="Response regulatory" evidence="16">
    <location>
        <begin position="891"/>
        <end position="1008"/>
    </location>
</feature>
<dbReference type="CDD" id="cd00156">
    <property type="entry name" value="REC"/>
    <property type="match status" value="1"/>
</dbReference>
<dbReference type="PROSITE" id="PS50112">
    <property type="entry name" value="PAS"/>
    <property type="match status" value="2"/>
</dbReference>
<dbReference type="Gene3D" id="3.40.50.2300">
    <property type="match status" value="1"/>
</dbReference>
<protein>
    <recommendedName>
        <fullName evidence="4">histidine kinase</fullName>
        <ecNumber evidence="4">2.7.13.3</ecNumber>
    </recommendedName>
</protein>
<dbReference type="InterPro" id="IPR001789">
    <property type="entry name" value="Sig_transdc_resp-reg_receiver"/>
</dbReference>
<dbReference type="CDD" id="cd16922">
    <property type="entry name" value="HATPase_EvgS-ArcB-TorS-like"/>
    <property type="match status" value="1"/>
</dbReference>
<evidence type="ECO:0000256" key="13">
    <source>
        <dbReference type="SAM" id="MobiDB-lite"/>
    </source>
</evidence>
<organism evidence="19">
    <name type="scientific">Cladocopium goreaui</name>
    <dbReference type="NCBI Taxonomy" id="2562237"/>
    <lineage>
        <taxon>Eukaryota</taxon>
        <taxon>Sar</taxon>
        <taxon>Alveolata</taxon>
        <taxon>Dinophyceae</taxon>
        <taxon>Suessiales</taxon>
        <taxon>Symbiodiniaceae</taxon>
        <taxon>Cladocopium</taxon>
    </lineage>
</organism>
<dbReference type="InterPro" id="IPR036097">
    <property type="entry name" value="HisK_dim/P_sf"/>
</dbReference>
<keyword evidence="10 14" id="KW-0472">Membrane</keyword>
<feature type="domain" description="PAS" evidence="17">
    <location>
        <begin position="442"/>
        <end position="497"/>
    </location>
</feature>
<evidence type="ECO:0000256" key="6">
    <source>
        <dbReference type="ARBA" id="ARBA00022679"/>
    </source>
</evidence>
<evidence type="ECO:0000259" key="15">
    <source>
        <dbReference type="PROSITE" id="PS50109"/>
    </source>
</evidence>
<feature type="domain" description="PAC" evidence="18">
    <location>
        <begin position="517"/>
        <end position="570"/>
    </location>
</feature>
<dbReference type="SUPFAM" id="SSF55785">
    <property type="entry name" value="PYP-like sensor domain (PAS domain)"/>
    <property type="match status" value="2"/>
</dbReference>
<keyword evidence="7 14" id="KW-0812">Transmembrane</keyword>
<feature type="modified residue" description="4-aspartylphosphate" evidence="11">
    <location>
        <position position="941"/>
    </location>
</feature>
<comment type="subcellular location">
    <subcellularLocation>
        <location evidence="2">Membrane</location>
        <topology evidence="2">Multi-pass membrane protein</topology>
    </subcellularLocation>
</comment>
<evidence type="ECO:0000256" key="4">
    <source>
        <dbReference type="ARBA" id="ARBA00012438"/>
    </source>
</evidence>
<dbReference type="AlphaFoldDB" id="A0A9P1CMU7"/>
<comment type="caution">
    <text evidence="19">The sequence shown here is derived from an EMBL/GenBank/DDBJ whole genome shotgun (WGS) entry which is preliminary data.</text>
</comment>
<dbReference type="SMART" id="SM00388">
    <property type="entry name" value="HisKA"/>
    <property type="match status" value="1"/>
</dbReference>
<keyword evidence="9 14" id="KW-1133">Transmembrane helix</keyword>
<feature type="transmembrane region" description="Helical" evidence="14">
    <location>
        <begin position="245"/>
        <end position="271"/>
    </location>
</feature>
<comment type="similarity">
    <text evidence="3">Belongs to the archaeal/bacterial/fungal opsin family.</text>
</comment>
<dbReference type="InterPro" id="IPR011006">
    <property type="entry name" value="CheY-like_superfamily"/>
</dbReference>
<dbReference type="GO" id="GO:0006355">
    <property type="term" value="P:regulation of DNA-templated transcription"/>
    <property type="evidence" value="ECO:0007669"/>
    <property type="project" value="InterPro"/>
</dbReference>
<dbReference type="GO" id="GO:0009927">
    <property type="term" value="F:histidine phosphotransfer kinase activity"/>
    <property type="evidence" value="ECO:0007669"/>
    <property type="project" value="TreeGrafter"/>
</dbReference>
<evidence type="ECO:0000256" key="2">
    <source>
        <dbReference type="ARBA" id="ARBA00004141"/>
    </source>
</evidence>
<dbReference type="InterPro" id="IPR001425">
    <property type="entry name" value="Arc/bac/fun_rhodopsins"/>
</dbReference>
<evidence type="ECO:0000256" key="14">
    <source>
        <dbReference type="SAM" id="Phobius"/>
    </source>
</evidence>
<dbReference type="NCBIfam" id="TIGR00229">
    <property type="entry name" value="sensory_box"/>
    <property type="match status" value="2"/>
</dbReference>
<dbReference type="PANTHER" id="PTHR43047">
    <property type="entry name" value="TWO-COMPONENT HISTIDINE PROTEIN KINASE"/>
    <property type="match status" value="1"/>
</dbReference>
<evidence type="ECO:0000259" key="18">
    <source>
        <dbReference type="PROSITE" id="PS50113"/>
    </source>
</evidence>
<dbReference type="EMBL" id="CAMXCT030001968">
    <property type="protein sequence ID" value="CAL4781866.1"/>
    <property type="molecule type" value="Genomic_DNA"/>
</dbReference>
<dbReference type="Pfam" id="PF00072">
    <property type="entry name" value="Response_reg"/>
    <property type="match status" value="1"/>
</dbReference>
<dbReference type="SMART" id="SM00387">
    <property type="entry name" value="HATPase_c"/>
    <property type="match status" value="1"/>
</dbReference>
<dbReference type="Pfam" id="PF00989">
    <property type="entry name" value="PAS"/>
    <property type="match status" value="2"/>
</dbReference>
<dbReference type="SUPFAM" id="SSF47384">
    <property type="entry name" value="Homodimeric domain of signal transducing histidine kinase"/>
    <property type="match status" value="1"/>
</dbReference>
<dbReference type="Gene3D" id="1.10.287.130">
    <property type="match status" value="1"/>
</dbReference>
<dbReference type="SMART" id="SM01021">
    <property type="entry name" value="Bac_rhodopsin"/>
    <property type="match status" value="1"/>
</dbReference>
<dbReference type="InterPro" id="IPR005467">
    <property type="entry name" value="His_kinase_dom"/>
</dbReference>
<evidence type="ECO:0000313" key="20">
    <source>
        <dbReference type="EMBL" id="CAL1147929.1"/>
    </source>
</evidence>
<dbReference type="InterPro" id="IPR004358">
    <property type="entry name" value="Sig_transdc_His_kin-like_C"/>
</dbReference>
<evidence type="ECO:0000256" key="11">
    <source>
        <dbReference type="PROSITE-ProRule" id="PRU00169"/>
    </source>
</evidence>
<keyword evidence="21" id="KW-1185">Reference proteome</keyword>